<dbReference type="RefSeq" id="WP_186895958.1">
    <property type="nucleotide sequence ID" value="NZ_JACOFT010000001.1"/>
</dbReference>
<evidence type="ECO:0000313" key="5">
    <source>
        <dbReference type="Proteomes" id="UP000637632"/>
    </source>
</evidence>
<accession>A0ABR6XAD8</accession>
<reference evidence="4 5" key="1">
    <citation type="submission" date="2020-08" db="EMBL/GenBank/DDBJ databases">
        <title>Novel species isolated from subtropical streams in China.</title>
        <authorList>
            <person name="Lu H."/>
        </authorList>
    </citation>
    <scope>NUCLEOTIDE SEQUENCE [LARGE SCALE GENOMIC DNA]</scope>
    <source>
        <strain evidence="4 5">CCTCC AB 2015119</strain>
    </source>
</reference>
<proteinExistence type="predicted"/>
<feature type="coiled-coil region" evidence="1">
    <location>
        <begin position="139"/>
        <end position="173"/>
    </location>
</feature>
<feature type="domain" description="DUF2059" evidence="3">
    <location>
        <begin position="93"/>
        <end position="151"/>
    </location>
</feature>
<feature type="signal peptide" evidence="2">
    <location>
        <begin position="1"/>
        <end position="22"/>
    </location>
</feature>
<name>A0ABR6XAD8_9BURK</name>
<dbReference type="InterPro" id="IPR018637">
    <property type="entry name" value="DUF2059"/>
</dbReference>
<gene>
    <name evidence="4" type="ORF">H8K26_00420</name>
</gene>
<evidence type="ECO:0000256" key="2">
    <source>
        <dbReference type="SAM" id="SignalP"/>
    </source>
</evidence>
<evidence type="ECO:0000256" key="1">
    <source>
        <dbReference type="SAM" id="Coils"/>
    </source>
</evidence>
<keyword evidence="2" id="KW-0732">Signal</keyword>
<keyword evidence="5" id="KW-1185">Reference proteome</keyword>
<organism evidence="4 5">
    <name type="scientific">Undibacterium aquatile</name>
    <dbReference type="NCBI Taxonomy" id="1537398"/>
    <lineage>
        <taxon>Bacteria</taxon>
        <taxon>Pseudomonadati</taxon>
        <taxon>Pseudomonadota</taxon>
        <taxon>Betaproteobacteria</taxon>
        <taxon>Burkholderiales</taxon>
        <taxon>Oxalobacteraceae</taxon>
        <taxon>Undibacterium</taxon>
    </lineage>
</organism>
<keyword evidence="1" id="KW-0175">Coiled coil</keyword>
<protein>
    <submittedName>
        <fullName evidence="4">DUF2059 domain-containing protein</fullName>
    </submittedName>
</protein>
<dbReference type="Pfam" id="PF09832">
    <property type="entry name" value="DUF2059"/>
    <property type="match status" value="1"/>
</dbReference>
<comment type="caution">
    <text evidence="4">The sequence shown here is derived from an EMBL/GenBank/DDBJ whole genome shotgun (WGS) entry which is preliminary data.</text>
</comment>
<dbReference type="EMBL" id="JACOFT010000001">
    <property type="protein sequence ID" value="MBC3809889.1"/>
    <property type="molecule type" value="Genomic_DNA"/>
</dbReference>
<dbReference type="Proteomes" id="UP000637632">
    <property type="component" value="Unassembled WGS sequence"/>
</dbReference>
<sequence>MKLWHTLSLSLTLSLFVATAHAAAPTDASIKELLQATQSKELLQSVQSQIDNMTAGIMRDAASSTKIDEEKQKALDKFREKMIAIQKEELSWEKMEPMLISIYASSLTQEDVDGITAFYKSPAGKAYVQKIPAIMQQTMAQMQAKLKPMAEKVKQAQKELNEEFANIDKKKKALK</sequence>
<evidence type="ECO:0000259" key="3">
    <source>
        <dbReference type="Pfam" id="PF09832"/>
    </source>
</evidence>
<evidence type="ECO:0000313" key="4">
    <source>
        <dbReference type="EMBL" id="MBC3809889.1"/>
    </source>
</evidence>
<feature type="chain" id="PRO_5045714549" evidence="2">
    <location>
        <begin position="23"/>
        <end position="175"/>
    </location>
</feature>